<keyword evidence="1" id="KW-0812">Transmembrane</keyword>
<keyword evidence="3" id="KW-1185">Reference proteome</keyword>
<comment type="caution">
    <text evidence="2">The sequence shown here is derived from an EMBL/GenBank/DDBJ whole genome shotgun (WGS) entry which is preliminary data.</text>
</comment>
<dbReference type="EMBL" id="JBEFKJ010000022">
    <property type="protein sequence ID" value="KAL2040055.1"/>
    <property type="molecule type" value="Genomic_DNA"/>
</dbReference>
<gene>
    <name evidence="2" type="ORF">N7G274_006958</name>
</gene>
<dbReference type="Proteomes" id="UP001590950">
    <property type="component" value="Unassembled WGS sequence"/>
</dbReference>
<feature type="transmembrane region" description="Helical" evidence="1">
    <location>
        <begin position="75"/>
        <end position="92"/>
    </location>
</feature>
<organism evidence="2 3">
    <name type="scientific">Stereocaulon virgatum</name>
    <dbReference type="NCBI Taxonomy" id="373712"/>
    <lineage>
        <taxon>Eukaryota</taxon>
        <taxon>Fungi</taxon>
        <taxon>Dikarya</taxon>
        <taxon>Ascomycota</taxon>
        <taxon>Pezizomycotina</taxon>
        <taxon>Lecanoromycetes</taxon>
        <taxon>OSLEUM clade</taxon>
        <taxon>Lecanoromycetidae</taxon>
        <taxon>Lecanorales</taxon>
        <taxon>Lecanorineae</taxon>
        <taxon>Stereocaulaceae</taxon>
        <taxon>Stereocaulon</taxon>
    </lineage>
</organism>
<keyword evidence="1" id="KW-1133">Transmembrane helix</keyword>
<proteinExistence type="predicted"/>
<evidence type="ECO:0000313" key="3">
    <source>
        <dbReference type="Proteomes" id="UP001590950"/>
    </source>
</evidence>
<name>A0ABR4A2F4_9LECA</name>
<sequence>MQQIWCTVTKTSPNQLTSTMLISDHAKLLWVSWVGSSWSLQVGGAREYNESLLYSFRQAVFARHSKLMNGGYRSVLARLLYTTLAGYFVLLLPVYYHISYEMCTVYAWSFGLRSLLRSMRRHRDEQI</sequence>
<evidence type="ECO:0000313" key="2">
    <source>
        <dbReference type="EMBL" id="KAL2040055.1"/>
    </source>
</evidence>
<evidence type="ECO:0000256" key="1">
    <source>
        <dbReference type="SAM" id="Phobius"/>
    </source>
</evidence>
<accession>A0ABR4A2F4</accession>
<reference evidence="2 3" key="1">
    <citation type="submission" date="2024-09" db="EMBL/GenBank/DDBJ databases">
        <title>Rethinking Asexuality: The Enigmatic Case of Functional Sexual Genes in Lepraria (Stereocaulaceae).</title>
        <authorList>
            <person name="Doellman M."/>
            <person name="Sun Y."/>
            <person name="Barcenas-Pena A."/>
            <person name="Lumbsch H.T."/>
            <person name="Grewe F."/>
        </authorList>
    </citation>
    <scope>NUCLEOTIDE SEQUENCE [LARGE SCALE GENOMIC DNA]</scope>
    <source>
        <strain evidence="2 3">Mercado 3170</strain>
    </source>
</reference>
<protein>
    <submittedName>
        <fullName evidence="2">Uncharacterized protein</fullName>
    </submittedName>
</protein>
<keyword evidence="1" id="KW-0472">Membrane</keyword>